<evidence type="ECO:0000256" key="4">
    <source>
        <dbReference type="ARBA" id="ARBA00022862"/>
    </source>
</evidence>
<feature type="region of interest" description="Disordered" evidence="10">
    <location>
        <begin position="29"/>
        <end position="67"/>
    </location>
</feature>
<protein>
    <recommendedName>
        <fullName evidence="9">Superoxide dismutase [Cu-Zn]</fullName>
        <ecNumber evidence="9">1.15.1.1</ecNumber>
    </recommendedName>
</protein>
<comment type="cofactor">
    <cofactor evidence="9">
        <name>Zn(2+)</name>
        <dbReference type="ChEBI" id="CHEBI:29105"/>
    </cofactor>
    <text evidence="9">Binds 1 zinc ion per subunit.</text>
</comment>
<dbReference type="EMBL" id="MTYJ01000007">
    <property type="protein sequence ID" value="OQV24306.1"/>
    <property type="molecule type" value="Genomic_DNA"/>
</dbReference>
<evidence type="ECO:0000256" key="9">
    <source>
        <dbReference type="RuleBase" id="RU000393"/>
    </source>
</evidence>
<proteinExistence type="inferred from homology"/>
<comment type="caution">
    <text evidence="12">The sequence shown here is derived from an EMBL/GenBank/DDBJ whole genome shotgun (WGS) entry which is preliminary data.</text>
</comment>
<dbReference type="InterPro" id="IPR024134">
    <property type="entry name" value="SOD_Cu/Zn_/chaperone"/>
</dbReference>
<evidence type="ECO:0000256" key="6">
    <source>
        <dbReference type="ARBA" id="ARBA00023008"/>
    </source>
</evidence>
<keyword evidence="13" id="KW-1185">Reference proteome</keyword>
<keyword evidence="2 9" id="KW-0479">Metal-binding</keyword>
<dbReference type="InterPro" id="IPR001424">
    <property type="entry name" value="SOD_Cu_Zn_dom"/>
</dbReference>
<dbReference type="OrthoDB" id="666972at2759"/>
<sequence>MLALLVATATSQTVQQQQRPSLMNFQSDWQQSGSNAWNNNGPPSGRGNSRNAPPFGGSGGPPPRGEDVQKVLARLTQSATVQGVIIFTVVQAQQEGQGPPSVRVTGNITGLAPNSAHGFHIHQFGDVGNGCAAAGPHFNPRGVSHGAPTDDESARHDGDLGNVFANQNGVVNLDATYDFLHLGGPGSVIGRSVVVHEKVDDLGQGGAADSKTTGNAGARLACGVIGVAA</sequence>
<dbReference type="PANTHER" id="PTHR10003">
    <property type="entry name" value="SUPEROXIDE DISMUTASE CU-ZN -RELATED"/>
    <property type="match status" value="1"/>
</dbReference>
<keyword evidence="3 9" id="KW-0862">Zinc</keyword>
<evidence type="ECO:0000256" key="2">
    <source>
        <dbReference type="ARBA" id="ARBA00022723"/>
    </source>
</evidence>
<evidence type="ECO:0000256" key="10">
    <source>
        <dbReference type="SAM" id="MobiDB-lite"/>
    </source>
</evidence>
<evidence type="ECO:0000256" key="8">
    <source>
        <dbReference type="ARBA" id="ARBA00049204"/>
    </source>
</evidence>
<dbReference type="EC" id="1.15.1.1" evidence="9"/>
<evidence type="ECO:0000313" key="13">
    <source>
        <dbReference type="Proteomes" id="UP000192578"/>
    </source>
</evidence>
<dbReference type="Pfam" id="PF00080">
    <property type="entry name" value="Sod_Cu"/>
    <property type="match status" value="1"/>
</dbReference>
<dbReference type="PRINTS" id="PR00068">
    <property type="entry name" value="CUZNDISMTASE"/>
</dbReference>
<keyword evidence="7" id="KW-1015">Disulfide bond</keyword>
<dbReference type="PROSITE" id="PS00087">
    <property type="entry name" value="SOD_CU_ZN_1"/>
    <property type="match status" value="1"/>
</dbReference>
<keyword evidence="6 9" id="KW-0186">Copper</keyword>
<comment type="function">
    <text evidence="9">Destroys radicals which are normally produced within the cells and which are toxic to biological systems.</text>
</comment>
<dbReference type="FunFam" id="2.60.40.200:FF:000003">
    <property type="entry name" value="Superoxide dismutase [Cu-Zn], chloroplastic"/>
    <property type="match status" value="1"/>
</dbReference>
<dbReference type="SMR" id="A0A1W0X9V1"/>
<comment type="catalytic activity">
    <reaction evidence="8 9">
        <text>2 superoxide + 2 H(+) = H2O2 + O2</text>
        <dbReference type="Rhea" id="RHEA:20696"/>
        <dbReference type="ChEBI" id="CHEBI:15378"/>
        <dbReference type="ChEBI" id="CHEBI:15379"/>
        <dbReference type="ChEBI" id="CHEBI:16240"/>
        <dbReference type="ChEBI" id="CHEBI:18421"/>
        <dbReference type="EC" id="1.15.1.1"/>
    </reaction>
</comment>
<dbReference type="InterPro" id="IPR018152">
    <property type="entry name" value="SOD_Cu/Zn_BS"/>
</dbReference>
<dbReference type="Gene3D" id="2.60.40.200">
    <property type="entry name" value="Superoxide dismutase, copper/zinc binding domain"/>
    <property type="match status" value="1"/>
</dbReference>
<feature type="compositionally biased region" description="Low complexity" evidence="10">
    <location>
        <begin position="38"/>
        <end position="55"/>
    </location>
</feature>
<dbReference type="InterPro" id="IPR036423">
    <property type="entry name" value="SOD-like_Cu/Zn_dom_sf"/>
</dbReference>
<keyword evidence="5 9" id="KW-0560">Oxidoreductase</keyword>
<comment type="similarity">
    <text evidence="1 9">Belongs to the Cu-Zn superoxide dismutase family.</text>
</comment>
<dbReference type="Proteomes" id="UP000192578">
    <property type="component" value="Unassembled WGS sequence"/>
</dbReference>
<feature type="domain" description="Superoxide dismutase copper/zinc binding" evidence="11">
    <location>
        <begin position="90"/>
        <end position="225"/>
    </location>
</feature>
<dbReference type="GO" id="GO:0004784">
    <property type="term" value="F:superoxide dismutase activity"/>
    <property type="evidence" value="ECO:0007669"/>
    <property type="project" value="UniProtKB-EC"/>
</dbReference>
<evidence type="ECO:0000256" key="1">
    <source>
        <dbReference type="ARBA" id="ARBA00010457"/>
    </source>
</evidence>
<dbReference type="SUPFAM" id="SSF49329">
    <property type="entry name" value="Cu,Zn superoxide dismutase-like"/>
    <property type="match status" value="1"/>
</dbReference>
<evidence type="ECO:0000313" key="12">
    <source>
        <dbReference type="EMBL" id="OQV24306.1"/>
    </source>
</evidence>
<keyword evidence="4" id="KW-0049">Antioxidant</keyword>
<dbReference type="CDD" id="cd00305">
    <property type="entry name" value="Cu-Zn_Superoxide_Dismutase"/>
    <property type="match status" value="1"/>
</dbReference>
<dbReference type="AlphaFoldDB" id="A0A1W0X9V1"/>
<evidence type="ECO:0000256" key="7">
    <source>
        <dbReference type="ARBA" id="ARBA00023157"/>
    </source>
</evidence>
<dbReference type="PROSITE" id="PS00332">
    <property type="entry name" value="SOD_CU_ZN_2"/>
    <property type="match status" value="1"/>
</dbReference>
<evidence type="ECO:0000256" key="3">
    <source>
        <dbReference type="ARBA" id="ARBA00022833"/>
    </source>
</evidence>
<evidence type="ECO:0000259" key="11">
    <source>
        <dbReference type="Pfam" id="PF00080"/>
    </source>
</evidence>
<gene>
    <name evidence="12" type="ORF">BV898_01845</name>
</gene>
<name>A0A1W0X9V1_HYPEX</name>
<dbReference type="GO" id="GO:0005507">
    <property type="term" value="F:copper ion binding"/>
    <property type="evidence" value="ECO:0007669"/>
    <property type="project" value="InterPro"/>
</dbReference>
<reference evidence="13" key="1">
    <citation type="submission" date="2017-01" db="EMBL/GenBank/DDBJ databases">
        <title>Comparative genomics of anhydrobiosis in the tardigrade Hypsibius dujardini.</title>
        <authorList>
            <person name="Yoshida Y."/>
            <person name="Koutsovoulos G."/>
            <person name="Laetsch D."/>
            <person name="Stevens L."/>
            <person name="Kumar S."/>
            <person name="Horikawa D."/>
            <person name="Ishino K."/>
            <person name="Komine S."/>
            <person name="Tomita M."/>
            <person name="Blaxter M."/>
            <person name="Arakawa K."/>
        </authorList>
    </citation>
    <scope>NUCLEOTIDE SEQUENCE [LARGE SCALE GENOMIC DNA]</scope>
    <source>
        <strain evidence="13">Z151</strain>
    </source>
</reference>
<evidence type="ECO:0000256" key="5">
    <source>
        <dbReference type="ARBA" id="ARBA00023002"/>
    </source>
</evidence>
<accession>A0A1W0X9V1</accession>
<organism evidence="12 13">
    <name type="scientific">Hypsibius exemplaris</name>
    <name type="common">Freshwater tardigrade</name>
    <dbReference type="NCBI Taxonomy" id="2072580"/>
    <lineage>
        <taxon>Eukaryota</taxon>
        <taxon>Metazoa</taxon>
        <taxon>Ecdysozoa</taxon>
        <taxon>Tardigrada</taxon>
        <taxon>Eutardigrada</taxon>
        <taxon>Parachela</taxon>
        <taxon>Hypsibioidea</taxon>
        <taxon>Hypsibiidae</taxon>
        <taxon>Hypsibius</taxon>
    </lineage>
</organism>
<comment type="cofactor">
    <cofactor evidence="9">
        <name>Cu cation</name>
        <dbReference type="ChEBI" id="CHEBI:23378"/>
    </cofactor>
    <text evidence="9">Binds 1 copper ion per subunit.</text>
</comment>